<keyword evidence="1" id="KW-1133">Transmembrane helix</keyword>
<dbReference type="EMBL" id="CYKH01000089">
    <property type="protein sequence ID" value="CUE70788.1"/>
    <property type="molecule type" value="Genomic_DNA"/>
</dbReference>
<accession>A0A0S4ILM0</accession>
<feature type="transmembrane region" description="Helical" evidence="1">
    <location>
        <begin position="322"/>
        <end position="340"/>
    </location>
</feature>
<dbReference type="Gene3D" id="1.10.287.70">
    <property type="match status" value="1"/>
</dbReference>
<feature type="transmembrane region" description="Helical" evidence="1">
    <location>
        <begin position="217"/>
        <end position="235"/>
    </location>
</feature>
<name>A0A0S4ILM0_BODSA</name>
<organism evidence="2 3">
    <name type="scientific">Bodo saltans</name>
    <name type="common">Flagellated protozoan</name>
    <dbReference type="NCBI Taxonomy" id="75058"/>
    <lineage>
        <taxon>Eukaryota</taxon>
        <taxon>Discoba</taxon>
        <taxon>Euglenozoa</taxon>
        <taxon>Kinetoplastea</taxon>
        <taxon>Metakinetoplastina</taxon>
        <taxon>Eubodonida</taxon>
        <taxon>Bodonidae</taxon>
        <taxon>Bodo</taxon>
    </lineage>
</organism>
<dbReference type="AlphaFoldDB" id="A0A0S4ILM0"/>
<dbReference type="PANTHER" id="PTHR12127">
    <property type="entry name" value="MUCOLIPIN"/>
    <property type="match status" value="1"/>
</dbReference>
<keyword evidence="1" id="KW-0472">Membrane</keyword>
<keyword evidence="1" id="KW-0812">Transmembrane</keyword>
<feature type="transmembrane region" description="Helical" evidence="1">
    <location>
        <begin position="191"/>
        <end position="210"/>
    </location>
</feature>
<feature type="transmembrane region" description="Helical" evidence="1">
    <location>
        <begin position="352"/>
        <end position="374"/>
    </location>
</feature>
<dbReference type="VEuPathDB" id="TriTrypDB:BSAL_52605"/>
<keyword evidence="3" id="KW-1185">Reference proteome</keyword>
<dbReference type="GO" id="GO:0072345">
    <property type="term" value="F:NAADP-sensitive calcium-release channel activity"/>
    <property type="evidence" value="ECO:0007669"/>
    <property type="project" value="TreeGrafter"/>
</dbReference>
<sequence>MSKFRSIVTVGKLFLALVCSIFFVAPQATAFASVHSALTKLFSETYLDFSNQDLSMRLVSLSDMTTQIQSLVDAYFAAPSHSVGQIRHLIEGEGIQLPTLSIGYRPNAGSIVEIKIPLEFNLDSAATAVGSVTKTHPGDCILTVNLRMSVIAETHVGLQVWDGEWSGTVDVHHSFMTLRGRFSQSKQEMQWTLIGLSVAWIAVSAISWVIRSSLLDGAIGILHICAAGSCLLFPLGTTDFMLDVSRLLVATACFASCNVLSWFTMQSILPSVCIAQRALSTASGHLWWYVVGVAPIFFAFAVAGSILFAVDEKNFGTVSRSFVTLFCSVFGDSLIDIFTTMDEFSSSWTWWLTARFFFCCFLGLFITTILNVALSVMQDSVAVSEHKFILAQNSSHQPVTKEVCVDKILDLLA</sequence>
<dbReference type="GO" id="GO:0016020">
    <property type="term" value="C:membrane"/>
    <property type="evidence" value="ECO:0007669"/>
    <property type="project" value="TreeGrafter"/>
</dbReference>
<dbReference type="OrthoDB" id="263481at2759"/>
<reference evidence="3" key="1">
    <citation type="submission" date="2015-09" db="EMBL/GenBank/DDBJ databases">
        <authorList>
            <consortium name="Pathogen Informatics"/>
        </authorList>
    </citation>
    <scope>NUCLEOTIDE SEQUENCE [LARGE SCALE GENOMIC DNA]</scope>
    <source>
        <strain evidence="3">Lake Konstanz</strain>
    </source>
</reference>
<evidence type="ECO:0000256" key="1">
    <source>
        <dbReference type="SAM" id="Phobius"/>
    </source>
</evidence>
<dbReference type="Proteomes" id="UP000051952">
    <property type="component" value="Unassembled WGS sequence"/>
</dbReference>
<proteinExistence type="predicted"/>
<evidence type="ECO:0000313" key="2">
    <source>
        <dbReference type="EMBL" id="CUE70788.1"/>
    </source>
</evidence>
<dbReference type="PANTHER" id="PTHR12127:SF22">
    <property type="entry name" value="POLYCYSTIN CATION CHANNEL PKD1_PKD2 DOMAIN-CONTAINING PROTEIN"/>
    <property type="match status" value="1"/>
</dbReference>
<dbReference type="InterPro" id="IPR039031">
    <property type="entry name" value="Mucolipin"/>
</dbReference>
<gene>
    <name evidence="2" type="ORF">BSAL_52605</name>
</gene>
<protein>
    <submittedName>
        <fullName evidence="2">Membrane-associated protein, putative</fullName>
    </submittedName>
</protein>
<feature type="transmembrane region" description="Helical" evidence="1">
    <location>
        <begin position="286"/>
        <end position="310"/>
    </location>
</feature>
<evidence type="ECO:0000313" key="3">
    <source>
        <dbReference type="Proteomes" id="UP000051952"/>
    </source>
</evidence>